<dbReference type="PANTHER" id="PTHR43201">
    <property type="entry name" value="ACYL-COA SYNTHETASE"/>
    <property type="match status" value="1"/>
</dbReference>
<reference evidence="5" key="1">
    <citation type="submission" date="2020-10" db="EMBL/GenBank/DDBJ databases">
        <authorList>
            <person name="Gilroy R."/>
        </authorList>
    </citation>
    <scope>NUCLEOTIDE SEQUENCE</scope>
    <source>
        <strain evidence="5">ChiGjej1B1-2707</strain>
    </source>
</reference>
<dbReference type="CDD" id="cd05917">
    <property type="entry name" value="FACL_like_2"/>
    <property type="match status" value="1"/>
</dbReference>
<dbReference type="PROSITE" id="PS00455">
    <property type="entry name" value="AMP_BINDING"/>
    <property type="match status" value="1"/>
</dbReference>
<feature type="domain" description="AMP-binding enzyme C-terminal" evidence="4">
    <location>
        <begin position="483"/>
        <end position="559"/>
    </location>
</feature>
<accession>A0A9D1A2E3</accession>
<evidence type="ECO:0000259" key="3">
    <source>
        <dbReference type="Pfam" id="PF00501"/>
    </source>
</evidence>
<dbReference type="SUPFAM" id="SSF56801">
    <property type="entry name" value="Acetyl-CoA synthetase-like"/>
    <property type="match status" value="1"/>
</dbReference>
<dbReference type="EMBL" id="DVGB01000109">
    <property type="protein sequence ID" value="HIR02363.1"/>
    <property type="molecule type" value="Genomic_DNA"/>
</dbReference>
<dbReference type="FunFam" id="3.30.300.30:FF:000008">
    <property type="entry name" value="2,3-dihydroxybenzoate-AMP ligase"/>
    <property type="match status" value="1"/>
</dbReference>
<dbReference type="PANTHER" id="PTHR43201:SF5">
    <property type="entry name" value="MEDIUM-CHAIN ACYL-COA LIGASE ACSF2, MITOCHONDRIAL"/>
    <property type="match status" value="1"/>
</dbReference>
<dbReference type="Pfam" id="PF13193">
    <property type="entry name" value="AMP-binding_C"/>
    <property type="match status" value="1"/>
</dbReference>
<dbReference type="GO" id="GO:0031956">
    <property type="term" value="F:medium-chain fatty acid-CoA ligase activity"/>
    <property type="evidence" value="ECO:0007669"/>
    <property type="project" value="TreeGrafter"/>
</dbReference>
<keyword evidence="2" id="KW-0436">Ligase</keyword>
<comment type="similarity">
    <text evidence="1">Belongs to the ATP-dependent AMP-binding enzyme family.</text>
</comment>
<evidence type="ECO:0000259" key="4">
    <source>
        <dbReference type="Pfam" id="PF13193"/>
    </source>
</evidence>
<protein>
    <submittedName>
        <fullName evidence="5">AMP-binding protein</fullName>
    </submittedName>
</protein>
<evidence type="ECO:0000256" key="1">
    <source>
        <dbReference type="ARBA" id="ARBA00006432"/>
    </source>
</evidence>
<feature type="domain" description="AMP-dependent synthetase/ligase" evidence="3">
    <location>
        <begin position="42"/>
        <end position="432"/>
    </location>
</feature>
<evidence type="ECO:0000313" key="6">
    <source>
        <dbReference type="Proteomes" id="UP000824261"/>
    </source>
</evidence>
<dbReference type="Gene3D" id="2.30.38.10">
    <property type="entry name" value="Luciferase, Domain 3"/>
    <property type="match status" value="1"/>
</dbReference>
<dbReference type="InterPro" id="IPR000873">
    <property type="entry name" value="AMP-dep_synth/lig_dom"/>
</dbReference>
<dbReference type="InterPro" id="IPR025110">
    <property type="entry name" value="AMP-bd_C"/>
</dbReference>
<sequence length="578" mass="65211">MTETKIPVLPADVVAAAKAAGEPIPGSQDYPLHSEKTIGQYFRDQVAIDPDHEFVVYPDRDLRWTYKDFDERTDNLARGMLAIGLKPGDHLGVWARNIPDWLTFMYATAKIGVVMVTVNPVYKSHELDYVLKQSDMKALCVIDRYRDVDYLQIIRDLVPETLTQERGHLESEEYPFLKSIIYMGPEKHRGCYSVPELILLGRYISDDALREAEEQFDNNDVVMMQYTSGTTGFPKGVMLTHRNILNDGFYIGEGQKLTADDRVTLPVPFFHCFGCVLGVMACLTHRSTMIIVEDFDAGLVLQAIHKERATAVYGVPTMFIAELNHPDFETFDLSSLRTGIMAGSSCPPETMREAIDRMNLRELTICYGLTETSPVFTQTSADDDLEHKCETVGKRHPPVLVKIVDPETGEECGIGEPGELCCKGYNVMKGYYKMPEETAKAIDEDGYLHSGDLGTVDEDGYYRVTGRVKDMIIRGGENIYPLEVENFLLGMPGVLDAQVVGIPDKRLGEIVGAFIRTRPGYENMTEEDVRAYAIPRIARYKVPKRVFFVDDFPMTPSMKVQKFKLREMAKELCGIDWC</sequence>
<dbReference type="FunFam" id="3.40.50.12780:FF:000003">
    <property type="entry name" value="Long-chain-fatty-acid--CoA ligase FadD"/>
    <property type="match status" value="1"/>
</dbReference>
<dbReference type="GO" id="GO:0006631">
    <property type="term" value="P:fatty acid metabolic process"/>
    <property type="evidence" value="ECO:0007669"/>
    <property type="project" value="TreeGrafter"/>
</dbReference>
<dbReference type="InterPro" id="IPR020845">
    <property type="entry name" value="AMP-binding_CS"/>
</dbReference>
<dbReference type="Gene3D" id="3.30.300.30">
    <property type="match status" value="1"/>
</dbReference>
<gene>
    <name evidence="5" type="ORF">IAA69_08915</name>
</gene>
<dbReference type="Pfam" id="PF00501">
    <property type="entry name" value="AMP-binding"/>
    <property type="match status" value="1"/>
</dbReference>
<evidence type="ECO:0000313" key="5">
    <source>
        <dbReference type="EMBL" id="HIR02363.1"/>
    </source>
</evidence>
<organism evidence="5 6">
    <name type="scientific">Candidatus Aveggerthella stercoripullorum</name>
    <dbReference type="NCBI Taxonomy" id="2840688"/>
    <lineage>
        <taxon>Bacteria</taxon>
        <taxon>Bacillati</taxon>
        <taxon>Actinomycetota</taxon>
        <taxon>Coriobacteriia</taxon>
        <taxon>Eggerthellales</taxon>
        <taxon>Eggerthellaceae</taxon>
        <taxon>Eggerthellaceae incertae sedis</taxon>
        <taxon>Candidatus Aveggerthella</taxon>
    </lineage>
</organism>
<evidence type="ECO:0000256" key="2">
    <source>
        <dbReference type="ARBA" id="ARBA00022598"/>
    </source>
</evidence>
<dbReference type="Gene3D" id="3.40.50.980">
    <property type="match status" value="2"/>
</dbReference>
<dbReference type="Proteomes" id="UP000824261">
    <property type="component" value="Unassembled WGS sequence"/>
</dbReference>
<dbReference type="InterPro" id="IPR045851">
    <property type="entry name" value="AMP-bd_C_sf"/>
</dbReference>
<name>A0A9D1A2E3_9ACTN</name>
<reference evidence="5" key="2">
    <citation type="journal article" date="2021" name="PeerJ">
        <title>Extensive microbial diversity within the chicken gut microbiome revealed by metagenomics and culture.</title>
        <authorList>
            <person name="Gilroy R."/>
            <person name="Ravi A."/>
            <person name="Getino M."/>
            <person name="Pursley I."/>
            <person name="Horton D.L."/>
            <person name="Alikhan N.F."/>
            <person name="Baker D."/>
            <person name="Gharbi K."/>
            <person name="Hall N."/>
            <person name="Watson M."/>
            <person name="Adriaenssens E.M."/>
            <person name="Foster-Nyarko E."/>
            <person name="Jarju S."/>
            <person name="Secka A."/>
            <person name="Antonio M."/>
            <person name="Oren A."/>
            <person name="Chaudhuri R.R."/>
            <person name="La Ragione R."/>
            <person name="Hildebrand F."/>
            <person name="Pallen M.J."/>
        </authorList>
    </citation>
    <scope>NUCLEOTIDE SEQUENCE</scope>
    <source>
        <strain evidence="5">ChiGjej1B1-2707</strain>
    </source>
</reference>
<dbReference type="AlphaFoldDB" id="A0A9D1A2E3"/>
<comment type="caution">
    <text evidence="5">The sequence shown here is derived from an EMBL/GenBank/DDBJ whole genome shotgun (WGS) entry which is preliminary data.</text>
</comment>
<proteinExistence type="inferred from homology"/>